<comment type="caution">
    <text evidence="2">The sequence shown here is derived from an EMBL/GenBank/DDBJ whole genome shotgun (WGS) entry which is preliminary data.</text>
</comment>
<dbReference type="RefSeq" id="WP_378219998.1">
    <property type="nucleotide sequence ID" value="NZ_JBHRTK010000010.1"/>
</dbReference>
<keyword evidence="3" id="KW-1185">Reference proteome</keyword>
<dbReference type="EMBL" id="JBHRTK010000010">
    <property type="protein sequence ID" value="MFC3206181.1"/>
    <property type="molecule type" value="Genomic_DNA"/>
</dbReference>
<dbReference type="CDD" id="cd01741">
    <property type="entry name" value="GATase1_1"/>
    <property type="match status" value="1"/>
</dbReference>
<reference evidence="3" key="1">
    <citation type="journal article" date="2019" name="Int. J. Syst. Evol. Microbiol.">
        <title>The Global Catalogue of Microorganisms (GCM) 10K type strain sequencing project: providing services to taxonomists for standard genome sequencing and annotation.</title>
        <authorList>
            <consortium name="The Broad Institute Genomics Platform"/>
            <consortium name="The Broad Institute Genome Sequencing Center for Infectious Disease"/>
            <person name="Wu L."/>
            <person name="Ma J."/>
        </authorList>
    </citation>
    <scope>NUCLEOTIDE SEQUENCE [LARGE SCALE GENOMIC DNA]</scope>
    <source>
        <strain evidence="3">KCTC 52165</strain>
    </source>
</reference>
<evidence type="ECO:0000313" key="3">
    <source>
        <dbReference type="Proteomes" id="UP001595583"/>
    </source>
</evidence>
<dbReference type="InterPro" id="IPR017926">
    <property type="entry name" value="GATASE"/>
</dbReference>
<evidence type="ECO:0000259" key="1">
    <source>
        <dbReference type="Pfam" id="PF00117"/>
    </source>
</evidence>
<dbReference type="PROSITE" id="PS51273">
    <property type="entry name" value="GATASE_TYPE_1"/>
    <property type="match status" value="1"/>
</dbReference>
<sequence>MRVLVVENFADTGLGEVGVALAEKGAEIDLRKTHAGDPLPVDASGHDAMVVLGGAQNALDDAACPYFPALLDLIRAFEAKDRGVLGICLGSQLIARAFGGRNQIGGATEFGWHEVRRAEVAEPDPVFEGLPDRFPIFQWHDDTFSLPPGAVRLAGNDVAANQAFRIGRAVYGFQFHFEASRPLVRSWSTTFAHLIAGRNPDWPDRLEGEMEKHGAQADAVGLAIARAWTGVI</sequence>
<accession>A0ABV7KCY1</accession>
<proteinExistence type="predicted"/>
<dbReference type="Gene3D" id="3.40.50.880">
    <property type="match status" value="1"/>
</dbReference>
<dbReference type="Pfam" id="PF00117">
    <property type="entry name" value="GATase"/>
    <property type="match status" value="1"/>
</dbReference>
<name>A0ABV7KCY1_9HYPH</name>
<feature type="domain" description="Glutamine amidotransferase" evidence="1">
    <location>
        <begin position="21"/>
        <end position="180"/>
    </location>
</feature>
<gene>
    <name evidence="2" type="ORF">ACFOHJ_08165</name>
</gene>
<organism evidence="2 3">
    <name type="scientific">Aquamicrobium soli</name>
    <dbReference type="NCBI Taxonomy" id="1811518"/>
    <lineage>
        <taxon>Bacteria</taxon>
        <taxon>Pseudomonadati</taxon>
        <taxon>Pseudomonadota</taxon>
        <taxon>Alphaproteobacteria</taxon>
        <taxon>Hyphomicrobiales</taxon>
        <taxon>Phyllobacteriaceae</taxon>
        <taxon>Aquamicrobium</taxon>
    </lineage>
</organism>
<dbReference type="InterPro" id="IPR029062">
    <property type="entry name" value="Class_I_gatase-like"/>
</dbReference>
<keyword evidence="2" id="KW-0315">Glutamine amidotransferase</keyword>
<dbReference type="SUPFAM" id="SSF52317">
    <property type="entry name" value="Class I glutamine amidotransferase-like"/>
    <property type="match status" value="1"/>
</dbReference>
<dbReference type="PANTHER" id="PTHR42695:SF5">
    <property type="entry name" value="GLUTAMINE AMIDOTRANSFERASE YLR126C-RELATED"/>
    <property type="match status" value="1"/>
</dbReference>
<dbReference type="PANTHER" id="PTHR42695">
    <property type="entry name" value="GLUTAMINE AMIDOTRANSFERASE YLR126C-RELATED"/>
    <property type="match status" value="1"/>
</dbReference>
<dbReference type="InterPro" id="IPR044992">
    <property type="entry name" value="ChyE-like"/>
</dbReference>
<dbReference type="Proteomes" id="UP001595583">
    <property type="component" value="Unassembled WGS sequence"/>
</dbReference>
<protein>
    <submittedName>
        <fullName evidence="2">Type 1 glutamine amidotransferase</fullName>
    </submittedName>
</protein>
<evidence type="ECO:0000313" key="2">
    <source>
        <dbReference type="EMBL" id="MFC3206181.1"/>
    </source>
</evidence>